<reference evidence="2 3" key="1">
    <citation type="submission" date="2013-07" db="EMBL/GenBank/DDBJ databases">
        <authorList>
            <person name="Stoco P.H."/>
            <person name="Wagner G."/>
            <person name="Gerber A."/>
            <person name="Zaha A."/>
            <person name="Thompson C."/>
            <person name="Bartholomeu D.C."/>
            <person name="Luckemeyer D.D."/>
            <person name="Bahia D."/>
            <person name="Loreto E."/>
            <person name="Prestes E.B."/>
            <person name="Lima F.M."/>
            <person name="Rodrigues-Luiz G."/>
            <person name="Vallejo G.A."/>
            <person name="Filho J.F."/>
            <person name="Monteiro K.M."/>
            <person name="Tyler K.M."/>
            <person name="de Almeida L.G."/>
            <person name="Ortiz M.F."/>
            <person name="Siervo M.A."/>
            <person name="de Moraes M.H."/>
            <person name="Cunha O.L."/>
            <person name="Mendonca-Neto R."/>
            <person name="Silva R."/>
            <person name="Teixeira S.M."/>
            <person name="Murta S.M."/>
            <person name="Sincero T.C."/>
            <person name="Mendes T.A."/>
            <person name="Urmenyi T.P."/>
            <person name="Silva V.G."/>
            <person name="da Rocha W.D."/>
            <person name="Andersson B."/>
            <person name="Romanha A.J."/>
            <person name="Steindel M."/>
            <person name="de Vasconcelos A.T."/>
            <person name="Grisard E.C."/>
        </authorList>
    </citation>
    <scope>NUCLEOTIDE SEQUENCE [LARGE SCALE GENOMIC DNA]</scope>
    <source>
        <strain evidence="2 3">SC58</strain>
    </source>
</reference>
<comment type="caution">
    <text evidence="2">The sequence shown here is derived from an EMBL/GenBank/DDBJ whole genome shotgun (WGS) entry which is preliminary data.</text>
</comment>
<name>A0A061IX96_TRYRA</name>
<dbReference type="VEuPathDB" id="TriTrypDB:TRSC58_05613"/>
<dbReference type="AlphaFoldDB" id="A0A061IX96"/>
<keyword evidence="3" id="KW-1185">Reference proteome</keyword>
<gene>
    <name evidence="2" type="ORF">TRSC58_05613</name>
</gene>
<organism evidence="2 3">
    <name type="scientific">Trypanosoma rangeli SC58</name>
    <dbReference type="NCBI Taxonomy" id="429131"/>
    <lineage>
        <taxon>Eukaryota</taxon>
        <taxon>Discoba</taxon>
        <taxon>Euglenozoa</taxon>
        <taxon>Kinetoplastea</taxon>
        <taxon>Metakinetoplastina</taxon>
        <taxon>Trypanosomatida</taxon>
        <taxon>Trypanosomatidae</taxon>
        <taxon>Trypanosoma</taxon>
        <taxon>Herpetosoma</taxon>
    </lineage>
</organism>
<dbReference type="OrthoDB" id="270755at2759"/>
<protein>
    <submittedName>
        <fullName evidence="2">Uncharacterized protein</fullName>
    </submittedName>
</protein>
<evidence type="ECO:0000313" key="2">
    <source>
        <dbReference type="EMBL" id="ESL06710.1"/>
    </source>
</evidence>
<evidence type="ECO:0000313" key="3">
    <source>
        <dbReference type="Proteomes" id="UP000031737"/>
    </source>
</evidence>
<feature type="region of interest" description="Disordered" evidence="1">
    <location>
        <begin position="274"/>
        <end position="303"/>
    </location>
</feature>
<proteinExistence type="predicted"/>
<dbReference type="Proteomes" id="UP000031737">
    <property type="component" value="Unassembled WGS sequence"/>
</dbReference>
<accession>A0A061IX96</accession>
<sequence>MGETEFFADLFEDEAKFVGKALLAMTTVGYLAFQETGSTLFRRDDVQYAIDAYLTQGYDRGIITSRANQRLAKNIILNGLQINAVKEQIRVAIGSEAKLKALSKLFTLSLASILCAAHIHSLNITLHVIKNMTLVLVYVLRKREARRGGTVVSKLRSWWSGGTQNLIMETFVERLQQQFEVSPFAQAVNEDMIMSEDLLHCLSVETLLKMAIPRVVEAALQAVGTALNRRAPQVFSVTGRVTGRDLRELLDELSENFESRLVWSDWLTPPLSASSPLMSSRGEMESLGTSNGETKVTDAGSADSDVDNDVFKYPAGSTAVLPDGSSVSMQMRQDRAVLESFFGPLHEEDPESRTAREEEQRREQLAREQSASFFYKLIRSASFNEICIAHATEVLEDTKKSVMDLRRLGSYDAVTDSAKMAHVLTFLENHRLRLLDRDLSVPLYLKLFCEETVRATCGKR</sequence>
<dbReference type="EMBL" id="AUPL01005613">
    <property type="protein sequence ID" value="ESL06710.1"/>
    <property type="molecule type" value="Genomic_DNA"/>
</dbReference>
<evidence type="ECO:0000256" key="1">
    <source>
        <dbReference type="SAM" id="MobiDB-lite"/>
    </source>
</evidence>